<dbReference type="GO" id="GO:0020037">
    <property type="term" value="F:heme binding"/>
    <property type="evidence" value="ECO:0007669"/>
    <property type="project" value="InterPro"/>
</dbReference>
<dbReference type="STRING" id="212818.A0A0D1XJ07"/>
<dbReference type="Gene3D" id="1.10.630.10">
    <property type="entry name" value="Cytochrome P450"/>
    <property type="match status" value="1"/>
</dbReference>
<dbReference type="Pfam" id="PF00067">
    <property type="entry name" value="p450"/>
    <property type="match status" value="1"/>
</dbReference>
<evidence type="ECO:0000256" key="6">
    <source>
        <dbReference type="RuleBase" id="RU000461"/>
    </source>
</evidence>
<dbReference type="PANTHER" id="PTHR46300:SF12">
    <property type="entry name" value="P450, PUTATIVE (EUROFUNG)-RELATED"/>
    <property type="match status" value="1"/>
</dbReference>
<evidence type="ECO:0000256" key="4">
    <source>
        <dbReference type="ARBA" id="ARBA00023004"/>
    </source>
</evidence>
<keyword evidence="6" id="KW-0503">Monooxygenase</keyword>
<evidence type="ECO:0000256" key="5">
    <source>
        <dbReference type="PIRSR" id="PIRSR602401-1"/>
    </source>
</evidence>
<keyword evidence="7" id="KW-0472">Membrane</keyword>
<feature type="transmembrane region" description="Helical" evidence="7">
    <location>
        <begin position="21"/>
        <end position="40"/>
    </location>
</feature>
<keyword evidence="2 5" id="KW-0479">Metal-binding</keyword>
<keyword evidence="4 5" id="KW-0408">Iron</keyword>
<dbReference type="AlphaFoldDB" id="A0A0D1XJ07"/>
<dbReference type="PRINTS" id="PR00385">
    <property type="entry name" value="P450"/>
</dbReference>
<reference evidence="8 9" key="1">
    <citation type="submission" date="2015-01" db="EMBL/GenBank/DDBJ databases">
        <title>The Genome Sequence of Exophiala mesophila CBS40295.</title>
        <authorList>
            <consortium name="The Broad Institute Genomics Platform"/>
            <person name="Cuomo C."/>
            <person name="de Hoog S."/>
            <person name="Gorbushina A."/>
            <person name="Stielow B."/>
            <person name="Teixiera M."/>
            <person name="Abouelleil A."/>
            <person name="Chapman S.B."/>
            <person name="Priest M."/>
            <person name="Young S.K."/>
            <person name="Wortman J."/>
            <person name="Nusbaum C."/>
            <person name="Birren B."/>
        </authorList>
    </citation>
    <scope>NUCLEOTIDE SEQUENCE [LARGE SCALE GENOMIC DNA]</scope>
    <source>
        <strain evidence="8 9">CBS 40295</strain>
    </source>
</reference>
<keyword evidence="5 6" id="KW-0349">Heme</keyword>
<dbReference type="InterPro" id="IPR017972">
    <property type="entry name" value="Cyt_P450_CS"/>
</dbReference>
<dbReference type="PANTHER" id="PTHR46300">
    <property type="entry name" value="P450, PUTATIVE (EUROFUNG)-RELATED-RELATED"/>
    <property type="match status" value="1"/>
</dbReference>
<dbReference type="PRINTS" id="PR00463">
    <property type="entry name" value="EP450I"/>
</dbReference>
<dbReference type="RefSeq" id="XP_016219745.1">
    <property type="nucleotide sequence ID" value="XM_016374201.1"/>
</dbReference>
<dbReference type="EMBL" id="KN847526">
    <property type="protein sequence ID" value="KIV88171.1"/>
    <property type="molecule type" value="Genomic_DNA"/>
</dbReference>
<evidence type="ECO:0000256" key="3">
    <source>
        <dbReference type="ARBA" id="ARBA00023002"/>
    </source>
</evidence>
<comment type="similarity">
    <text evidence="1 6">Belongs to the cytochrome P450 family.</text>
</comment>
<dbReference type="PROSITE" id="PS00086">
    <property type="entry name" value="CYTOCHROME_P450"/>
    <property type="match status" value="1"/>
</dbReference>
<accession>A0A0D1XJ07</accession>
<dbReference type="VEuPathDB" id="FungiDB:PV10_09092"/>
<keyword evidence="9" id="KW-1185">Reference proteome</keyword>
<keyword evidence="7" id="KW-1133">Transmembrane helix</keyword>
<proteinExistence type="inferred from homology"/>
<sequence>MGRLDFLETRLSGNNMTTKNILAALAIVFCSLVLYLRQLLLPVDKRNHPKGKKWKLPPGPQGFPILGNLFLFAKGEQAAYELAKFGEMATAHLGSKLWVILNSDRVATELYDRRSRVTNGRPHYPIVGDLISLNNRSVIMQTDGWTERRRVMHHLLNGTALVQYQSYQDEESIRMLSRYLESPSGWYEHHHHYSNSVIHRVTFGERPNGNDEKVKAMAHAQKLFLLNSPPMNIYDHFPELATLPRIFQWWRAKYASIGQQTFEAYSAYWNPHKEAIQGGRAPPSFARDVLCGEGSYKGSDVDAMFLAAQLVEAGSDTTRLTLNIFALAAATQPDKYLRARTEIDALCGDAQRLPSFEDEKQLPYVNAFAKELLRWRPIFLWTPEHTLTEDLAFEGYHFPRGTHFVINQLAISSGSEKVVDPPEFRPERWLDGYESDLTRGIWQFGGGRRVCVGHRLAQKSLFINMARLIYCFDYEARTPFDTRDISHFVEGEPFPVTPRVRSPSHAKLITQALIEKKVLP</sequence>
<dbReference type="GO" id="GO:0016705">
    <property type="term" value="F:oxidoreductase activity, acting on paired donors, with incorporation or reduction of molecular oxygen"/>
    <property type="evidence" value="ECO:0007669"/>
    <property type="project" value="InterPro"/>
</dbReference>
<dbReference type="HOGENOM" id="CLU_001570_2_1_1"/>
<evidence type="ECO:0000256" key="2">
    <source>
        <dbReference type="ARBA" id="ARBA00022723"/>
    </source>
</evidence>
<dbReference type="InterPro" id="IPR050364">
    <property type="entry name" value="Cytochrome_P450_fung"/>
</dbReference>
<evidence type="ECO:0000313" key="8">
    <source>
        <dbReference type="EMBL" id="KIV88171.1"/>
    </source>
</evidence>
<evidence type="ECO:0000256" key="7">
    <source>
        <dbReference type="SAM" id="Phobius"/>
    </source>
</evidence>
<dbReference type="InterPro" id="IPR036396">
    <property type="entry name" value="Cyt_P450_sf"/>
</dbReference>
<gene>
    <name evidence="8" type="ORF">PV10_09092</name>
</gene>
<keyword evidence="3 6" id="KW-0560">Oxidoreductase</keyword>
<comment type="cofactor">
    <cofactor evidence="5">
        <name>heme</name>
        <dbReference type="ChEBI" id="CHEBI:30413"/>
    </cofactor>
</comment>
<keyword evidence="7" id="KW-0812">Transmembrane</keyword>
<dbReference type="GO" id="GO:0005506">
    <property type="term" value="F:iron ion binding"/>
    <property type="evidence" value="ECO:0007669"/>
    <property type="project" value="InterPro"/>
</dbReference>
<dbReference type="CDD" id="cd11065">
    <property type="entry name" value="CYP64-like"/>
    <property type="match status" value="1"/>
</dbReference>
<evidence type="ECO:0000256" key="1">
    <source>
        <dbReference type="ARBA" id="ARBA00010617"/>
    </source>
</evidence>
<organism evidence="8 9">
    <name type="scientific">Exophiala mesophila</name>
    <name type="common">Black yeast-like fungus</name>
    <dbReference type="NCBI Taxonomy" id="212818"/>
    <lineage>
        <taxon>Eukaryota</taxon>
        <taxon>Fungi</taxon>
        <taxon>Dikarya</taxon>
        <taxon>Ascomycota</taxon>
        <taxon>Pezizomycotina</taxon>
        <taxon>Eurotiomycetes</taxon>
        <taxon>Chaetothyriomycetidae</taxon>
        <taxon>Chaetothyriales</taxon>
        <taxon>Herpotrichiellaceae</taxon>
        <taxon>Exophiala</taxon>
    </lineage>
</organism>
<feature type="binding site" description="axial binding residue" evidence="5">
    <location>
        <position position="451"/>
    </location>
    <ligand>
        <name>heme</name>
        <dbReference type="ChEBI" id="CHEBI:30413"/>
    </ligand>
    <ligandPart>
        <name>Fe</name>
        <dbReference type="ChEBI" id="CHEBI:18248"/>
    </ligandPart>
</feature>
<dbReference type="OMA" id="WLDGHET"/>
<name>A0A0D1XJ07_EXOME</name>
<dbReference type="InterPro" id="IPR001128">
    <property type="entry name" value="Cyt_P450"/>
</dbReference>
<evidence type="ECO:0000313" key="9">
    <source>
        <dbReference type="Proteomes" id="UP000054302"/>
    </source>
</evidence>
<dbReference type="GO" id="GO:0004497">
    <property type="term" value="F:monooxygenase activity"/>
    <property type="evidence" value="ECO:0007669"/>
    <property type="project" value="UniProtKB-KW"/>
</dbReference>
<dbReference type="GeneID" id="27326937"/>
<dbReference type="InterPro" id="IPR002401">
    <property type="entry name" value="Cyt_P450_E_grp-I"/>
</dbReference>
<dbReference type="SUPFAM" id="SSF48264">
    <property type="entry name" value="Cytochrome P450"/>
    <property type="match status" value="1"/>
</dbReference>
<dbReference type="OrthoDB" id="1103324at2759"/>
<protein>
    <recommendedName>
        <fullName evidence="10">Cytochrome P450</fullName>
    </recommendedName>
</protein>
<dbReference type="Proteomes" id="UP000054302">
    <property type="component" value="Unassembled WGS sequence"/>
</dbReference>
<evidence type="ECO:0008006" key="10">
    <source>
        <dbReference type="Google" id="ProtNLM"/>
    </source>
</evidence>